<gene>
    <name evidence="7" type="ORF">APUU_50254S</name>
</gene>
<dbReference type="InterPro" id="IPR021858">
    <property type="entry name" value="Fun_TF"/>
</dbReference>
<dbReference type="Pfam" id="PF00172">
    <property type="entry name" value="Zn_clus"/>
    <property type="match status" value="1"/>
</dbReference>
<keyword evidence="3" id="KW-0804">Transcription</keyword>
<feature type="compositionally biased region" description="Low complexity" evidence="5">
    <location>
        <begin position="100"/>
        <end position="117"/>
    </location>
</feature>
<dbReference type="PANTHER" id="PTHR47784">
    <property type="entry name" value="STEROL UPTAKE CONTROL PROTEIN 2"/>
    <property type="match status" value="1"/>
</dbReference>
<feature type="domain" description="Zn(2)-C6 fungal-type" evidence="6">
    <location>
        <begin position="54"/>
        <end position="84"/>
    </location>
</feature>
<proteinExistence type="predicted"/>
<accession>A0A7R7XRH0</accession>
<dbReference type="Gene3D" id="4.10.240.10">
    <property type="entry name" value="Zn(2)-C6 fungal-type DNA-binding domain"/>
    <property type="match status" value="1"/>
</dbReference>
<dbReference type="SMART" id="SM00066">
    <property type="entry name" value="GAL4"/>
    <property type="match status" value="1"/>
</dbReference>
<dbReference type="GO" id="GO:0001228">
    <property type="term" value="F:DNA-binding transcription activator activity, RNA polymerase II-specific"/>
    <property type="evidence" value="ECO:0007669"/>
    <property type="project" value="TreeGrafter"/>
</dbReference>
<dbReference type="OrthoDB" id="416217at2759"/>
<name>A0A7R7XRH0_9EURO</name>
<dbReference type="Pfam" id="PF11951">
    <property type="entry name" value="Fungal_trans_2"/>
    <property type="match status" value="1"/>
</dbReference>
<reference evidence="7" key="2">
    <citation type="submission" date="2021-02" db="EMBL/GenBank/DDBJ databases">
        <title>Aspergillus puulaauensis MK2 genome sequence.</title>
        <authorList>
            <person name="Futagami T."/>
            <person name="Mori K."/>
            <person name="Kadooka C."/>
            <person name="Tanaka T."/>
        </authorList>
    </citation>
    <scope>NUCLEOTIDE SEQUENCE</scope>
    <source>
        <strain evidence="7">MK2</strain>
    </source>
</reference>
<dbReference type="PROSITE" id="PS00463">
    <property type="entry name" value="ZN2_CY6_FUNGAL_1"/>
    <property type="match status" value="1"/>
</dbReference>
<sequence>MDRLQDSPDYFTSSFHCSPFALDGEEPIGNISKTPVLHPRINRVKRPHTKSRRGCYSCKNRRVKCQETKPACANCIRKDLDCHYPAEDQERGVVTHKRSTPASPNSGDSSSSTSTGSSLSTAQISLTSFTGDDLRFWHHFLVDARPHLPFGDEESWLSTIPAFAHDCPHLLHAILSLGASYCSLTSPSGKQHYPSAIAHRSQALQSLSTTIAKGADATVLEMDGALATCYTLTFQAHHMSDGVVDFAVMVRGCGLVTDWYFTQPETRESRLFKNVKSVQHMGEMITGWLPRGVYPLCEAEKIETCIAALDRLWPLLETEAQVGFYNALRQAYASLLLSHRHAFMQLVVIYAEWARLDNVSFLQFIAPGNHVSRALFMHYVVLDAFMQPVYAELMTSRNIGVGGGRFLIYRWADAIYTGLPRDMRELVEEPLWYLAMDMLPEVERHREGFPQWERELGGLVEWLRGRVSKDILEMYSI</sequence>
<dbReference type="GO" id="GO:0003677">
    <property type="term" value="F:DNA binding"/>
    <property type="evidence" value="ECO:0007669"/>
    <property type="project" value="UniProtKB-KW"/>
</dbReference>
<dbReference type="AlphaFoldDB" id="A0A7R7XRH0"/>
<dbReference type="InterPro" id="IPR036864">
    <property type="entry name" value="Zn2-C6_fun-type_DNA-bd_sf"/>
</dbReference>
<protein>
    <recommendedName>
        <fullName evidence="6">Zn(2)-C6 fungal-type domain-containing protein</fullName>
    </recommendedName>
</protein>
<dbReference type="EMBL" id="AP024447">
    <property type="protein sequence ID" value="BCS25543.1"/>
    <property type="molecule type" value="Genomic_DNA"/>
</dbReference>
<evidence type="ECO:0000313" key="8">
    <source>
        <dbReference type="Proteomes" id="UP000654913"/>
    </source>
</evidence>
<dbReference type="SUPFAM" id="SSF57701">
    <property type="entry name" value="Zn2/Cys6 DNA-binding domain"/>
    <property type="match status" value="1"/>
</dbReference>
<keyword evidence="1" id="KW-0805">Transcription regulation</keyword>
<evidence type="ECO:0000256" key="4">
    <source>
        <dbReference type="ARBA" id="ARBA00023242"/>
    </source>
</evidence>
<dbReference type="GeneID" id="64975548"/>
<dbReference type="GO" id="GO:0008270">
    <property type="term" value="F:zinc ion binding"/>
    <property type="evidence" value="ECO:0007669"/>
    <property type="project" value="InterPro"/>
</dbReference>
<dbReference type="KEGG" id="apuu:APUU_50254S"/>
<dbReference type="InterPro" id="IPR053157">
    <property type="entry name" value="Sterol_Uptake_Regulator"/>
</dbReference>
<feature type="region of interest" description="Disordered" evidence="5">
    <location>
        <begin position="93"/>
        <end position="117"/>
    </location>
</feature>
<dbReference type="Proteomes" id="UP000654913">
    <property type="component" value="Chromosome 5"/>
</dbReference>
<evidence type="ECO:0000256" key="3">
    <source>
        <dbReference type="ARBA" id="ARBA00023163"/>
    </source>
</evidence>
<keyword evidence="8" id="KW-1185">Reference proteome</keyword>
<evidence type="ECO:0000256" key="2">
    <source>
        <dbReference type="ARBA" id="ARBA00023125"/>
    </source>
</evidence>
<dbReference type="PROSITE" id="PS50048">
    <property type="entry name" value="ZN2_CY6_FUNGAL_2"/>
    <property type="match status" value="1"/>
</dbReference>
<evidence type="ECO:0000259" key="6">
    <source>
        <dbReference type="PROSITE" id="PS50048"/>
    </source>
</evidence>
<organism evidence="7 8">
    <name type="scientific">Aspergillus puulaauensis</name>
    <dbReference type="NCBI Taxonomy" id="1220207"/>
    <lineage>
        <taxon>Eukaryota</taxon>
        <taxon>Fungi</taxon>
        <taxon>Dikarya</taxon>
        <taxon>Ascomycota</taxon>
        <taxon>Pezizomycotina</taxon>
        <taxon>Eurotiomycetes</taxon>
        <taxon>Eurotiomycetidae</taxon>
        <taxon>Eurotiales</taxon>
        <taxon>Aspergillaceae</taxon>
        <taxon>Aspergillus</taxon>
    </lineage>
</organism>
<evidence type="ECO:0000313" key="7">
    <source>
        <dbReference type="EMBL" id="BCS25543.1"/>
    </source>
</evidence>
<dbReference type="CDD" id="cd00067">
    <property type="entry name" value="GAL4"/>
    <property type="match status" value="1"/>
</dbReference>
<reference evidence="7" key="1">
    <citation type="submission" date="2021-01" db="EMBL/GenBank/DDBJ databases">
        <authorList>
            <consortium name="Aspergillus puulaauensis MK2 genome sequencing consortium"/>
            <person name="Kazuki M."/>
            <person name="Futagami T."/>
        </authorList>
    </citation>
    <scope>NUCLEOTIDE SEQUENCE</scope>
    <source>
        <strain evidence="7">MK2</strain>
    </source>
</reference>
<dbReference type="PRINTS" id="PR00755">
    <property type="entry name" value="AFLATOXINBRP"/>
</dbReference>
<keyword evidence="4" id="KW-0539">Nucleus</keyword>
<evidence type="ECO:0000256" key="1">
    <source>
        <dbReference type="ARBA" id="ARBA00023015"/>
    </source>
</evidence>
<dbReference type="PANTHER" id="PTHR47784:SF7">
    <property type="entry name" value="ZN(II)2CYS6 TRANSCRIPTION FACTOR (EUROFUNG)"/>
    <property type="match status" value="1"/>
</dbReference>
<dbReference type="RefSeq" id="XP_041557737.1">
    <property type="nucleotide sequence ID" value="XM_041705231.1"/>
</dbReference>
<keyword evidence="2" id="KW-0238">DNA-binding</keyword>
<evidence type="ECO:0000256" key="5">
    <source>
        <dbReference type="SAM" id="MobiDB-lite"/>
    </source>
</evidence>
<dbReference type="InterPro" id="IPR001138">
    <property type="entry name" value="Zn2Cys6_DnaBD"/>
</dbReference>